<dbReference type="GO" id="GO:1990904">
    <property type="term" value="C:ribonucleoprotein complex"/>
    <property type="evidence" value="ECO:0007669"/>
    <property type="project" value="UniProtKB-KW"/>
</dbReference>
<comment type="similarity">
    <text evidence="1">Belongs to the eukaryotic ribosomal protein P1/P2 family.</text>
</comment>
<dbReference type="AlphaFoldDB" id="A0AAN9XE10"/>
<sequence>MSLSFPYLDSNVPAFKGSVKTTHEMKCQCKIKIIVAYLLAALGGNAALSGDDLRDILGSVEVDVNDNNINNFLSLSVERLSSMKKYVFGSGSVKDLVSAIVIGSVAYYISDHACHATIVDLALSSTVVVL</sequence>
<evidence type="ECO:0000313" key="6">
    <source>
        <dbReference type="Proteomes" id="UP001386955"/>
    </source>
</evidence>
<keyword evidence="6" id="KW-1185">Reference proteome</keyword>
<gene>
    <name evidence="5" type="ORF">VNO78_23609</name>
</gene>
<evidence type="ECO:0000256" key="1">
    <source>
        <dbReference type="ARBA" id="ARBA00005436"/>
    </source>
</evidence>
<evidence type="ECO:0000256" key="4">
    <source>
        <dbReference type="ARBA" id="ARBA00023274"/>
    </source>
</evidence>
<reference evidence="5 6" key="1">
    <citation type="submission" date="2024-01" db="EMBL/GenBank/DDBJ databases">
        <title>The genomes of 5 underutilized Papilionoideae crops provide insights into root nodulation and disease resistanc.</title>
        <authorList>
            <person name="Jiang F."/>
        </authorList>
    </citation>
    <scope>NUCLEOTIDE SEQUENCE [LARGE SCALE GENOMIC DNA]</scope>
    <source>
        <strain evidence="5">DUOXIRENSHENG_FW03</strain>
        <tissue evidence="5">Leaves</tissue>
    </source>
</reference>
<evidence type="ECO:0000256" key="2">
    <source>
        <dbReference type="ARBA" id="ARBA00011266"/>
    </source>
</evidence>
<keyword evidence="4" id="KW-0687">Ribonucleoprotein</keyword>
<dbReference type="EMBL" id="JAYMYS010000006">
    <property type="protein sequence ID" value="KAK7388782.1"/>
    <property type="molecule type" value="Genomic_DNA"/>
</dbReference>
<dbReference type="Gene3D" id="1.10.10.1410">
    <property type="match status" value="1"/>
</dbReference>
<evidence type="ECO:0000256" key="3">
    <source>
        <dbReference type="ARBA" id="ARBA00022980"/>
    </source>
</evidence>
<protein>
    <submittedName>
        <fullName evidence="5">Uncharacterized protein</fullName>
    </submittedName>
</protein>
<dbReference type="Proteomes" id="UP001386955">
    <property type="component" value="Unassembled WGS sequence"/>
</dbReference>
<dbReference type="GO" id="GO:0005840">
    <property type="term" value="C:ribosome"/>
    <property type="evidence" value="ECO:0007669"/>
    <property type="project" value="UniProtKB-KW"/>
</dbReference>
<comment type="subunit">
    <text evidence="2">P1 and P2 exist as dimers at the large ribosomal subunit.</text>
</comment>
<organism evidence="5 6">
    <name type="scientific">Psophocarpus tetragonolobus</name>
    <name type="common">Winged bean</name>
    <name type="synonym">Dolichos tetragonolobus</name>
    <dbReference type="NCBI Taxonomy" id="3891"/>
    <lineage>
        <taxon>Eukaryota</taxon>
        <taxon>Viridiplantae</taxon>
        <taxon>Streptophyta</taxon>
        <taxon>Embryophyta</taxon>
        <taxon>Tracheophyta</taxon>
        <taxon>Spermatophyta</taxon>
        <taxon>Magnoliopsida</taxon>
        <taxon>eudicotyledons</taxon>
        <taxon>Gunneridae</taxon>
        <taxon>Pentapetalae</taxon>
        <taxon>rosids</taxon>
        <taxon>fabids</taxon>
        <taxon>Fabales</taxon>
        <taxon>Fabaceae</taxon>
        <taxon>Papilionoideae</taxon>
        <taxon>50 kb inversion clade</taxon>
        <taxon>NPAAA clade</taxon>
        <taxon>indigoferoid/millettioid clade</taxon>
        <taxon>Phaseoleae</taxon>
        <taxon>Psophocarpus</taxon>
    </lineage>
</organism>
<name>A0AAN9XE10_PSOTE</name>
<proteinExistence type="inferred from homology"/>
<accession>A0AAN9XE10</accession>
<keyword evidence="3" id="KW-0689">Ribosomal protein</keyword>
<dbReference type="InterPro" id="IPR038716">
    <property type="entry name" value="P1/P2_N_sf"/>
</dbReference>
<evidence type="ECO:0000313" key="5">
    <source>
        <dbReference type="EMBL" id="KAK7388782.1"/>
    </source>
</evidence>
<comment type="caution">
    <text evidence="5">The sequence shown here is derived from an EMBL/GenBank/DDBJ whole genome shotgun (WGS) entry which is preliminary data.</text>
</comment>